<evidence type="ECO:0000313" key="7">
    <source>
        <dbReference type="EMBL" id="MFD1517767.1"/>
    </source>
</evidence>
<protein>
    <submittedName>
        <fullName evidence="7">Rieske 2Fe-2S domain-containing protein</fullName>
    </submittedName>
</protein>
<dbReference type="PROSITE" id="PS51296">
    <property type="entry name" value="RIESKE"/>
    <property type="match status" value="1"/>
</dbReference>
<comment type="caution">
    <text evidence="7">The sequence shown here is derived from an EMBL/GenBank/DDBJ whole genome shotgun (WGS) entry which is preliminary data.</text>
</comment>
<dbReference type="RefSeq" id="WP_344724529.1">
    <property type="nucleotide sequence ID" value="NZ_BAAAUS010000026.1"/>
</dbReference>
<dbReference type="InterPro" id="IPR036922">
    <property type="entry name" value="Rieske_2Fe-2S_sf"/>
</dbReference>
<accession>A0ABW4ERS5</accession>
<proteinExistence type="predicted"/>
<evidence type="ECO:0000256" key="5">
    <source>
        <dbReference type="ARBA" id="ARBA00023014"/>
    </source>
</evidence>
<dbReference type="Gene3D" id="3.90.380.10">
    <property type="entry name" value="Naphthalene 1,2-dioxygenase Alpha Subunit, Chain A, domain 1"/>
    <property type="match status" value="1"/>
</dbReference>
<dbReference type="InterPro" id="IPR017941">
    <property type="entry name" value="Rieske_2Fe-2S"/>
</dbReference>
<evidence type="ECO:0000313" key="8">
    <source>
        <dbReference type="Proteomes" id="UP001597114"/>
    </source>
</evidence>
<dbReference type="InterPro" id="IPR050584">
    <property type="entry name" value="Cholesterol_7-desaturase"/>
</dbReference>
<feature type="domain" description="Rieske" evidence="6">
    <location>
        <begin position="30"/>
        <end position="146"/>
    </location>
</feature>
<gene>
    <name evidence="7" type="ORF">ACFSJD_09725</name>
</gene>
<sequence>MLSPEDNEILTRVGPGTIMGHLLRRYWTPALLVSELPLPGGDPVRVRLLGENLVAFRDLNGTVGLIQENCPHRGASLYFGRNEGASAAPTTPGAGICGLRCPYHGWQFDVDGNCIDMPSEPATSSFKDRVKAKAYPVHESGGLIWTYMGAPDTMTPFRDFGTESLPPEYVSAGKTFSPCNWVQAMEGNLDTSHISWLHQFNAIDDIPDDGSDKPGYLSVDMSWKIWRHDRAPRLEVHDTWYGYRYAGIRTTPNGHTHVRITGYCVPYMTTVASIPFRARLSMFVPIDDENCWRINAVAQPPRNPNGYGGGHELFDVTNYPYVKRTFGGIRGRRWTAENEYEMDRAAQRTETFTGIPDFNSQDLMATESMGPIYDRSQEHLGTSDRAVIRMRRILLGAARALAAEGTKPPALAGDGHDFTTFRSAEKILEPGEDWRILGTDDDPTVQEAVFATGQN</sequence>
<evidence type="ECO:0000256" key="2">
    <source>
        <dbReference type="ARBA" id="ARBA00022723"/>
    </source>
</evidence>
<keyword evidence="4" id="KW-0408">Iron</keyword>
<dbReference type="SUPFAM" id="SSF50022">
    <property type="entry name" value="ISP domain"/>
    <property type="match status" value="1"/>
</dbReference>
<reference evidence="8" key="1">
    <citation type="journal article" date="2019" name="Int. J. Syst. Evol. Microbiol.">
        <title>The Global Catalogue of Microorganisms (GCM) 10K type strain sequencing project: providing services to taxonomists for standard genome sequencing and annotation.</title>
        <authorList>
            <consortium name="The Broad Institute Genomics Platform"/>
            <consortium name="The Broad Institute Genome Sequencing Center for Infectious Disease"/>
            <person name="Wu L."/>
            <person name="Ma J."/>
        </authorList>
    </citation>
    <scope>NUCLEOTIDE SEQUENCE [LARGE SCALE GENOMIC DNA]</scope>
    <source>
        <strain evidence="8">CCM 7043</strain>
    </source>
</reference>
<evidence type="ECO:0000259" key="6">
    <source>
        <dbReference type="PROSITE" id="PS51296"/>
    </source>
</evidence>
<evidence type="ECO:0000256" key="4">
    <source>
        <dbReference type="ARBA" id="ARBA00023004"/>
    </source>
</evidence>
<keyword evidence="1" id="KW-0001">2Fe-2S</keyword>
<dbReference type="Pfam" id="PF00355">
    <property type="entry name" value="Rieske"/>
    <property type="match status" value="1"/>
</dbReference>
<evidence type="ECO:0000256" key="1">
    <source>
        <dbReference type="ARBA" id="ARBA00022714"/>
    </source>
</evidence>
<keyword evidence="3" id="KW-0560">Oxidoreductase</keyword>
<dbReference type="InterPro" id="IPR045623">
    <property type="entry name" value="LigXa_C"/>
</dbReference>
<organism evidence="7 8">
    <name type="scientific">Pseudonocardia yunnanensis</name>
    <dbReference type="NCBI Taxonomy" id="58107"/>
    <lineage>
        <taxon>Bacteria</taxon>
        <taxon>Bacillati</taxon>
        <taxon>Actinomycetota</taxon>
        <taxon>Actinomycetes</taxon>
        <taxon>Pseudonocardiales</taxon>
        <taxon>Pseudonocardiaceae</taxon>
        <taxon>Pseudonocardia</taxon>
    </lineage>
</organism>
<evidence type="ECO:0000256" key="3">
    <source>
        <dbReference type="ARBA" id="ARBA00023002"/>
    </source>
</evidence>
<dbReference type="EMBL" id="JBHUCO010000011">
    <property type="protein sequence ID" value="MFD1517767.1"/>
    <property type="molecule type" value="Genomic_DNA"/>
</dbReference>
<dbReference type="SUPFAM" id="SSF55961">
    <property type="entry name" value="Bet v1-like"/>
    <property type="match status" value="1"/>
</dbReference>
<dbReference type="PANTHER" id="PTHR21266:SF59">
    <property type="entry name" value="BLR4922 PROTEIN"/>
    <property type="match status" value="1"/>
</dbReference>
<keyword evidence="5" id="KW-0411">Iron-sulfur</keyword>
<dbReference type="CDD" id="cd03479">
    <property type="entry name" value="Rieske_RO_Alpha_PhDO_like"/>
    <property type="match status" value="1"/>
</dbReference>
<dbReference type="Gene3D" id="2.102.10.10">
    <property type="entry name" value="Rieske [2Fe-2S] iron-sulphur domain"/>
    <property type="match status" value="1"/>
</dbReference>
<keyword evidence="8" id="KW-1185">Reference proteome</keyword>
<name>A0ABW4ERS5_9PSEU</name>
<dbReference type="PANTHER" id="PTHR21266">
    <property type="entry name" value="IRON-SULFUR DOMAIN CONTAINING PROTEIN"/>
    <property type="match status" value="1"/>
</dbReference>
<dbReference type="Pfam" id="PF19301">
    <property type="entry name" value="LigXa_C"/>
    <property type="match status" value="1"/>
</dbReference>
<keyword evidence="2" id="KW-0479">Metal-binding</keyword>
<dbReference type="Proteomes" id="UP001597114">
    <property type="component" value="Unassembled WGS sequence"/>
</dbReference>